<dbReference type="AlphaFoldDB" id="A0A2U0SM46"/>
<evidence type="ECO:0000256" key="1">
    <source>
        <dbReference type="ARBA" id="ARBA00007705"/>
    </source>
</evidence>
<dbReference type="EC" id="2.7.7.7" evidence="3 16"/>
<evidence type="ECO:0000256" key="5">
    <source>
        <dbReference type="ARBA" id="ARBA00022679"/>
    </source>
</evidence>
<proteinExistence type="inferred from homology"/>
<organism evidence="21 22">
    <name type="scientific">Alitibacter langaaensis DSM 22999</name>
    <dbReference type="NCBI Taxonomy" id="1122935"/>
    <lineage>
        <taxon>Bacteria</taxon>
        <taxon>Pseudomonadati</taxon>
        <taxon>Pseudomonadota</taxon>
        <taxon>Gammaproteobacteria</taxon>
        <taxon>Pasteurellales</taxon>
        <taxon>Pasteurellaceae</taxon>
        <taxon>Alitibacter</taxon>
    </lineage>
</organism>
<dbReference type="InterPro" id="IPR036397">
    <property type="entry name" value="RNaseH_sf"/>
</dbReference>
<evidence type="ECO:0000256" key="16">
    <source>
        <dbReference type="NCBIfam" id="TIGR00593"/>
    </source>
</evidence>
<evidence type="ECO:0000256" key="4">
    <source>
        <dbReference type="ARBA" id="ARBA00020311"/>
    </source>
</evidence>
<dbReference type="PROSITE" id="PS00447">
    <property type="entry name" value="DNA_POLYMERASE_A"/>
    <property type="match status" value="1"/>
</dbReference>
<keyword evidence="8" id="KW-0540">Nuclease</keyword>
<dbReference type="InterPro" id="IPR020045">
    <property type="entry name" value="DNA_polI_H3TH"/>
</dbReference>
<feature type="domain" description="DNA-directed DNA polymerase family A palm" evidence="20">
    <location>
        <begin position="715"/>
        <end position="920"/>
    </location>
</feature>
<dbReference type="InterPro" id="IPR002298">
    <property type="entry name" value="DNA_polymerase_A"/>
</dbReference>
<dbReference type="InterPro" id="IPR020046">
    <property type="entry name" value="5-3_exonucl_a-hlix_arch_N"/>
</dbReference>
<dbReference type="Gene3D" id="1.10.150.20">
    <property type="entry name" value="5' to 3' exonuclease, C-terminal subdomain"/>
    <property type="match status" value="2"/>
</dbReference>
<comment type="caution">
    <text evidence="21">The sequence shown here is derived from an EMBL/GenBank/DDBJ whole genome shotgun (WGS) entry which is preliminary data.</text>
</comment>
<evidence type="ECO:0000259" key="18">
    <source>
        <dbReference type="SMART" id="SM00474"/>
    </source>
</evidence>
<dbReference type="CDD" id="cd08637">
    <property type="entry name" value="DNA_pol_A_pol_I_C"/>
    <property type="match status" value="1"/>
</dbReference>
<dbReference type="Pfam" id="PF01612">
    <property type="entry name" value="DNA_pol_A_exo1"/>
    <property type="match status" value="1"/>
</dbReference>
<dbReference type="Gene3D" id="1.20.1060.10">
    <property type="entry name" value="Taq DNA Polymerase, Chain T, domain 4"/>
    <property type="match status" value="1"/>
</dbReference>
<evidence type="ECO:0000259" key="20">
    <source>
        <dbReference type="SMART" id="SM00482"/>
    </source>
</evidence>
<dbReference type="SMART" id="SM00482">
    <property type="entry name" value="POLAc"/>
    <property type="match status" value="1"/>
</dbReference>
<dbReference type="InterPro" id="IPR001098">
    <property type="entry name" value="DNA-dir_DNA_pol_A_palm_dom"/>
</dbReference>
<evidence type="ECO:0000259" key="19">
    <source>
        <dbReference type="SMART" id="SM00475"/>
    </source>
</evidence>
<dbReference type="Gene3D" id="3.30.70.370">
    <property type="match status" value="1"/>
</dbReference>
<evidence type="ECO:0000256" key="6">
    <source>
        <dbReference type="ARBA" id="ARBA00022695"/>
    </source>
</evidence>
<evidence type="ECO:0000256" key="12">
    <source>
        <dbReference type="ARBA" id="ARBA00022932"/>
    </source>
</evidence>
<evidence type="ECO:0000256" key="10">
    <source>
        <dbReference type="ARBA" id="ARBA00022801"/>
    </source>
</evidence>
<comment type="function">
    <text evidence="17">In addition to polymerase activity, this DNA polymerase exhibits 3'-5' and 5'-3' exonuclease activity.</text>
</comment>
<dbReference type="FunFam" id="3.40.50.1010:FF:000001">
    <property type="entry name" value="DNA polymerase I"/>
    <property type="match status" value="1"/>
</dbReference>
<dbReference type="SMART" id="SM00279">
    <property type="entry name" value="HhH2"/>
    <property type="match status" value="1"/>
</dbReference>
<evidence type="ECO:0000256" key="8">
    <source>
        <dbReference type="ARBA" id="ARBA00022722"/>
    </source>
</evidence>
<dbReference type="FunFam" id="1.10.150.20:FF:000002">
    <property type="entry name" value="DNA polymerase I"/>
    <property type="match status" value="1"/>
</dbReference>
<gene>
    <name evidence="17" type="primary">polA</name>
    <name evidence="21" type="ORF">C8D76_11315</name>
</gene>
<keyword evidence="10 17" id="KW-0378">Hydrolase</keyword>
<evidence type="ECO:0000256" key="11">
    <source>
        <dbReference type="ARBA" id="ARBA00022839"/>
    </source>
</evidence>
<feature type="domain" description="5'-3' exonuclease" evidence="19">
    <location>
        <begin position="7"/>
        <end position="268"/>
    </location>
</feature>
<dbReference type="SUPFAM" id="SSF47807">
    <property type="entry name" value="5' to 3' exonuclease, C-terminal subdomain"/>
    <property type="match status" value="1"/>
</dbReference>
<dbReference type="InterPro" id="IPR002421">
    <property type="entry name" value="5-3_exonuclease"/>
</dbReference>
<evidence type="ECO:0000256" key="2">
    <source>
        <dbReference type="ARBA" id="ARBA00011541"/>
    </source>
</evidence>
<dbReference type="GO" id="GO:0008409">
    <property type="term" value="F:5'-3' exonuclease activity"/>
    <property type="evidence" value="ECO:0007669"/>
    <property type="project" value="UniProtKB-UniRule"/>
</dbReference>
<dbReference type="NCBIfam" id="TIGR00593">
    <property type="entry name" value="pola"/>
    <property type="match status" value="1"/>
</dbReference>
<dbReference type="CDD" id="cd06139">
    <property type="entry name" value="DNA_polA_I_Ecoli_like_exo"/>
    <property type="match status" value="1"/>
</dbReference>
<protein>
    <recommendedName>
        <fullName evidence="4 16">DNA polymerase I</fullName>
        <ecNumber evidence="3 16">2.7.7.7</ecNumber>
    </recommendedName>
</protein>
<evidence type="ECO:0000256" key="15">
    <source>
        <dbReference type="ARBA" id="ARBA00049244"/>
    </source>
</evidence>
<dbReference type="PRINTS" id="PR00868">
    <property type="entry name" value="DNAPOLI"/>
</dbReference>
<dbReference type="GO" id="GO:0003677">
    <property type="term" value="F:DNA binding"/>
    <property type="evidence" value="ECO:0007669"/>
    <property type="project" value="UniProtKB-UniRule"/>
</dbReference>
<comment type="catalytic activity">
    <reaction evidence="15 17">
        <text>DNA(n) + a 2'-deoxyribonucleoside 5'-triphosphate = DNA(n+1) + diphosphate</text>
        <dbReference type="Rhea" id="RHEA:22508"/>
        <dbReference type="Rhea" id="RHEA-COMP:17339"/>
        <dbReference type="Rhea" id="RHEA-COMP:17340"/>
        <dbReference type="ChEBI" id="CHEBI:33019"/>
        <dbReference type="ChEBI" id="CHEBI:61560"/>
        <dbReference type="ChEBI" id="CHEBI:173112"/>
        <dbReference type="EC" id="2.7.7.7"/>
    </reaction>
</comment>
<dbReference type="InterPro" id="IPR036279">
    <property type="entry name" value="5-3_exonuclease_C_sf"/>
</dbReference>
<dbReference type="InterPro" id="IPR043502">
    <property type="entry name" value="DNA/RNA_pol_sf"/>
</dbReference>
<dbReference type="SUPFAM" id="SSF88723">
    <property type="entry name" value="PIN domain-like"/>
    <property type="match status" value="1"/>
</dbReference>
<dbReference type="NCBIfam" id="NF004397">
    <property type="entry name" value="PRK05755.1"/>
    <property type="match status" value="1"/>
</dbReference>
<feature type="domain" description="3'-5' exonuclease" evidence="18">
    <location>
        <begin position="335"/>
        <end position="546"/>
    </location>
</feature>
<evidence type="ECO:0000313" key="22">
    <source>
        <dbReference type="Proteomes" id="UP000245909"/>
    </source>
</evidence>
<keyword evidence="5 17" id="KW-0808">Transferase</keyword>
<dbReference type="Gene3D" id="3.40.50.1010">
    <property type="entry name" value="5'-nuclease"/>
    <property type="match status" value="1"/>
</dbReference>
<dbReference type="InterPro" id="IPR019760">
    <property type="entry name" value="DNA-dir_DNA_pol_A_CS"/>
</dbReference>
<evidence type="ECO:0000256" key="9">
    <source>
        <dbReference type="ARBA" id="ARBA00022763"/>
    </source>
</evidence>
<evidence type="ECO:0000256" key="14">
    <source>
        <dbReference type="ARBA" id="ARBA00023204"/>
    </source>
</evidence>
<dbReference type="GO" id="GO:0006302">
    <property type="term" value="P:double-strand break repair"/>
    <property type="evidence" value="ECO:0007669"/>
    <property type="project" value="TreeGrafter"/>
</dbReference>
<keyword evidence="9 17" id="KW-0227">DNA damage</keyword>
<keyword evidence="13 17" id="KW-0238">DNA-binding</keyword>
<dbReference type="OrthoDB" id="9806424at2"/>
<dbReference type="Pfam" id="PF02739">
    <property type="entry name" value="5_3_exonuc_N"/>
    <property type="match status" value="1"/>
</dbReference>
<dbReference type="InterPro" id="IPR002562">
    <property type="entry name" value="3'-5'_exonuclease_dom"/>
</dbReference>
<keyword evidence="7 17" id="KW-0235">DNA replication</keyword>
<dbReference type="SMART" id="SM00475">
    <property type="entry name" value="53EXOc"/>
    <property type="match status" value="1"/>
</dbReference>
<accession>A0A2U0SM46</accession>
<reference evidence="21 22" key="1">
    <citation type="submission" date="2018-05" db="EMBL/GenBank/DDBJ databases">
        <title>Genomic Encyclopedia of Type Strains, Phase IV (KMG-IV): sequencing the most valuable type-strain genomes for metagenomic binning, comparative biology and taxonomic classification.</title>
        <authorList>
            <person name="Goeker M."/>
        </authorList>
    </citation>
    <scope>NUCLEOTIDE SEQUENCE [LARGE SCALE GENOMIC DNA]</scope>
    <source>
        <strain evidence="21 22">DSM 22999</strain>
    </source>
</reference>
<dbReference type="InterPro" id="IPR012337">
    <property type="entry name" value="RNaseH-like_sf"/>
</dbReference>
<dbReference type="RefSeq" id="WP_116632254.1">
    <property type="nucleotide sequence ID" value="NZ_QENU01000013.1"/>
</dbReference>
<dbReference type="Gene3D" id="3.30.420.10">
    <property type="entry name" value="Ribonuclease H-like superfamily/Ribonuclease H"/>
    <property type="match status" value="1"/>
</dbReference>
<dbReference type="GO" id="GO:0006261">
    <property type="term" value="P:DNA-templated DNA replication"/>
    <property type="evidence" value="ECO:0007669"/>
    <property type="project" value="UniProtKB-UniRule"/>
</dbReference>
<dbReference type="SMART" id="SM00474">
    <property type="entry name" value="35EXOc"/>
    <property type="match status" value="1"/>
</dbReference>
<keyword evidence="14 17" id="KW-0234">DNA repair</keyword>
<dbReference type="CDD" id="cd09859">
    <property type="entry name" value="PIN_53EXO"/>
    <property type="match status" value="1"/>
</dbReference>
<dbReference type="SUPFAM" id="SSF53098">
    <property type="entry name" value="Ribonuclease H-like"/>
    <property type="match status" value="1"/>
</dbReference>
<evidence type="ECO:0000256" key="3">
    <source>
        <dbReference type="ARBA" id="ARBA00012417"/>
    </source>
</evidence>
<comment type="similarity">
    <text evidence="1 17">Belongs to the DNA polymerase type-A family.</text>
</comment>
<evidence type="ECO:0000256" key="17">
    <source>
        <dbReference type="RuleBase" id="RU004460"/>
    </source>
</evidence>
<dbReference type="Pfam" id="PF01367">
    <property type="entry name" value="5_3_exonuc"/>
    <property type="match status" value="1"/>
</dbReference>
<dbReference type="CDD" id="cd09898">
    <property type="entry name" value="H3TH_53EXO"/>
    <property type="match status" value="1"/>
</dbReference>
<dbReference type="SUPFAM" id="SSF56672">
    <property type="entry name" value="DNA/RNA polymerases"/>
    <property type="match status" value="1"/>
</dbReference>
<dbReference type="InterPro" id="IPR008918">
    <property type="entry name" value="HhH2"/>
</dbReference>
<dbReference type="FunFam" id="1.10.150.20:FF:000003">
    <property type="entry name" value="DNA polymerase I"/>
    <property type="match status" value="1"/>
</dbReference>
<evidence type="ECO:0000313" key="21">
    <source>
        <dbReference type="EMBL" id="PVX32417.1"/>
    </source>
</evidence>
<name>A0A2U0SM46_9PAST</name>
<comment type="subunit">
    <text evidence="2">Single-chain monomer with multiple functions.</text>
</comment>
<dbReference type="PANTHER" id="PTHR10133:SF27">
    <property type="entry name" value="DNA POLYMERASE NU"/>
    <property type="match status" value="1"/>
</dbReference>
<dbReference type="FunFam" id="1.20.1060.10:FF:000001">
    <property type="entry name" value="DNA polymerase I"/>
    <property type="match status" value="1"/>
</dbReference>
<evidence type="ECO:0000256" key="7">
    <source>
        <dbReference type="ARBA" id="ARBA00022705"/>
    </source>
</evidence>
<keyword evidence="22" id="KW-1185">Reference proteome</keyword>
<keyword evidence="12 17" id="KW-0239">DNA-directed DNA polymerase</keyword>
<dbReference type="Proteomes" id="UP000245909">
    <property type="component" value="Unassembled WGS sequence"/>
</dbReference>
<dbReference type="InterPro" id="IPR029060">
    <property type="entry name" value="PIN-like_dom_sf"/>
</dbReference>
<dbReference type="GO" id="GO:0003887">
    <property type="term" value="F:DNA-directed DNA polymerase activity"/>
    <property type="evidence" value="ECO:0007669"/>
    <property type="project" value="UniProtKB-UniRule"/>
</dbReference>
<keyword evidence="11 17" id="KW-0269">Exonuclease</keyword>
<dbReference type="Pfam" id="PF00476">
    <property type="entry name" value="DNA_pol_A"/>
    <property type="match status" value="1"/>
</dbReference>
<dbReference type="EMBL" id="QENU01000013">
    <property type="protein sequence ID" value="PVX32417.1"/>
    <property type="molecule type" value="Genomic_DNA"/>
</dbReference>
<dbReference type="PANTHER" id="PTHR10133">
    <property type="entry name" value="DNA POLYMERASE I"/>
    <property type="match status" value="1"/>
</dbReference>
<evidence type="ECO:0000256" key="13">
    <source>
        <dbReference type="ARBA" id="ARBA00023125"/>
    </source>
</evidence>
<dbReference type="GO" id="GO:0008408">
    <property type="term" value="F:3'-5' exonuclease activity"/>
    <property type="evidence" value="ECO:0007669"/>
    <property type="project" value="UniProtKB-UniRule"/>
</dbReference>
<keyword evidence="6 17" id="KW-0548">Nucleotidyltransferase</keyword>
<sequence>MAQIAANPLVLVDGSSYLYRAFHAFPPLTNSQGEPTGAMYGVLNMIKSLISQVQPSHIAVVFDAKGKTFRDELFEQYKSHRPPMPDDLRQQIAPLHNMIRALGIPLLSIEGVEADDVIGTLALQASAQGKKVLISTGDKDMAQLVDDNIMLINTMNNSLLDRDGVIEKYGIPPELIIDYLALMGDSADNIPGVAGVGEKTSLGLLQGIGSMTEIYENLEKVADLPIRGAKKLGEKLLAAKADADLSYVLATIKTDVALDVTIDELTIGNANNDELATLFGRYEFKRWLNEVLAGNSSVTNPMEQAVKVNHYQATPSVPKTEGAPKNFPKIDRTLYETVTTQAQLDAWIKKIQQAKLVAVDTETNALDAMQAELVGISFGLENGEACYIPLAHQHQVANESGAAQADLFAEPTASAEPHWELLPEQLDKAHCLAQLKPLLEDPAIQKIGQNFKYDQLIFANNGIFVQGLAFDTMLESYVLNSTGRHNMDDLSARYLGHKTIEFEALAGKGKNQLTFDKIELAKAAEYAAEDADITMKLHQTLWAELAQTPELVTLFNDIELPLVNVLARVERNGVLINAEALLQQSKEISARLTALEQQAYELAGEKFNLASPKQLQEILFNKLALPVLQKTPKGDPSTKEEVLEELALDHELPKLLVEHRGLSKLKSTYTDKLPQMINPKTGRVHTSYHQAVTATGRLSSSDPNLQNIPIRNETGRRIRQAFIAREGYSIIAADYSQIELRIMAHLSGDEGLTTAFAQGKDIHRATAAEIFGLALDEVSSEQRRSAKAINFGLIYGMSAFGLSRQLGISRADATKYMNLYFERYPNVQRFMHDIQEKAKAQGYVETLFGRRLYLPEINSSNAMRRKGAERVAINAPMQGTAADIIKLAMIAIDQEIAGNDEISMIMQVHDELVFEVRSEKVEFYRQLIKQKMENAAQLAVPLIVDVGVGENWDEAH</sequence>
<dbReference type="FunFam" id="3.30.420.10:FF:000026">
    <property type="entry name" value="DNA polymerase I"/>
    <property type="match status" value="1"/>
</dbReference>
<dbReference type="InterPro" id="IPR018320">
    <property type="entry name" value="DNA_polymerase_1"/>
</dbReference>